<comment type="caution">
    <text evidence="1">The sequence shown here is derived from an EMBL/GenBank/DDBJ whole genome shotgun (WGS) entry which is preliminary data.</text>
</comment>
<dbReference type="InterPro" id="IPR018743">
    <property type="entry name" value="DUF2292"/>
</dbReference>
<dbReference type="RefSeq" id="WP_196605560.1">
    <property type="nucleotide sequence ID" value="NZ_CP116940.1"/>
</dbReference>
<protein>
    <recommendedName>
        <fullName evidence="3">DUF2292 domain-containing protein</fullName>
    </recommendedName>
</protein>
<evidence type="ECO:0008006" key="3">
    <source>
        <dbReference type="Google" id="ProtNLM"/>
    </source>
</evidence>
<keyword evidence="2" id="KW-1185">Reference proteome</keyword>
<evidence type="ECO:0000313" key="2">
    <source>
        <dbReference type="Proteomes" id="UP001239167"/>
    </source>
</evidence>
<dbReference type="Proteomes" id="UP001239167">
    <property type="component" value="Unassembled WGS sequence"/>
</dbReference>
<sequence>MAIAKNTTALSKINSGTMKIITKLLKDVFHGEITLIVQNSCLIQVERNEKIRLADIAKYDQYAAKATLTNYDSICKKIQQEFSSLEYGNIVIIIKSGRVVQVERTEKHRFQGFTGMDGEGI</sequence>
<proteinExistence type="predicted"/>
<dbReference type="EMBL" id="JAUSUE010000017">
    <property type="protein sequence ID" value="MDQ0204541.1"/>
    <property type="molecule type" value="Genomic_DNA"/>
</dbReference>
<organism evidence="1 2">
    <name type="scientific">Pectinatus haikarae</name>
    <dbReference type="NCBI Taxonomy" id="349096"/>
    <lineage>
        <taxon>Bacteria</taxon>
        <taxon>Bacillati</taxon>
        <taxon>Bacillota</taxon>
        <taxon>Negativicutes</taxon>
        <taxon>Selenomonadales</taxon>
        <taxon>Selenomonadaceae</taxon>
        <taxon>Pectinatus</taxon>
    </lineage>
</organism>
<name>A0ABT9YAH5_9FIRM</name>
<gene>
    <name evidence="1" type="ORF">J2S01_002269</name>
</gene>
<dbReference type="Pfam" id="PF10055">
    <property type="entry name" value="DUF2292"/>
    <property type="match status" value="2"/>
</dbReference>
<reference evidence="1 2" key="1">
    <citation type="submission" date="2023-07" db="EMBL/GenBank/DDBJ databases">
        <title>Genomic Encyclopedia of Type Strains, Phase IV (KMG-IV): sequencing the most valuable type-strain genomes for metagenomic binning, comparative biology and taxonomic classification.</title>
        <authorList>
            <person name="Goeker M."/>
        </authorList>
    </citation>
    <scope>NUCLEOTIDE SEQUENCE [LARGE SCALE GENOMIC DNA]</scope>
    <source>
        <strain evidence="1 2">DSM 16980</strain>
    </source>
</reference>
<accession>A0ABT9YAH5</accession>
<evidence type="ECO:0000313" key="1">
    <source>
        <dbReference type="EMBL" id="MDQ0204541.1"/>
    </source>
</evidence>